<evidence type="ECO:0000313" key="9">
    <source>
        <dbReference type="EMBL" id="CAB4171506.1"/>
    </source>
</evidence>
<comment type="subcellular location">
    <subcellularLocation>
        <location evidence="1">Cytoplasm</location>
    </subcellularLocation>
</comment>
<keyword evidence="7" id="KW-0239">DNA-directed DNA polymerase</keyword>
<dbReference type="EMBL" id="LR796879">
    <property type="protein sequence ID" value="CAB4171506.1"/>
    <property type="molecule type" value="Genomic_DNA"/>
</dbReference>
<dbReference type="GO" id="GO:0009360">
    <property type="term" value="C:DNA polymerase III complex"/>
    <property type="evidence" value="ECO:0007669"/>
    <property type="project" value="InterPro"/>
</dbReference>
<keyword evidence="3" id="KW-0963">Cytoplasm</keyword>
<organism evidence="9">
    <name type="scientific">uncultured Caudovirales phage</name>
    <dbReference type="NCBI Taxonomy" id="2100421"/>
    <lineage>
        <taxon>Viruses</taxon>
        <taxon>Duplodnaviria</taxon>
        <taxon>Heunggongvirae</taxon>
        <taxon>Uroviricota</taxon>
        <taxon>Caudoviricetes</taxon>
        <taxon>Peduoviridae</taxon>
        <taxon>Maltschvirus</taxon>
        <taxon>Maltschvirus maltsch</taxon>
    </lineage>
</organism>
<evidence type="ECO:0000256" key="3">
    <source>
        <dbReference type="ARBA" id="ARBA00022490"/>
    </source>
</evidence>
<dbReference type="SUPFAM" id="SSF55979">
    <property type="entry name" value="DNA clamp"/>
    <property type="match status" value="1"/>
</dbReference>
<dbReference type="PANTHER" id="PTHR30478">
    <property type="entry name" value="DNA POLYMERASE III SUBUNIT BETA"/>
    <property type="match status" value="1"/>
</dbReference>
<comment type="similarity">
    <text evidence="2">Belongs to the beta sliding clamp family.</text>
</comment>
<dbReference type="Gene3D" id="3.10.150.10">
    <property type="entry name" value="DNA Polymerase III, subunit A, domain 2"/>
    <property type="match status" value="1"/>
</dbReference>
<evidence type="ECO:0000256" key="7">
    <source>
        <dbReference type="ARBA" id="ARBA00022932"/>
    </source>
</evidence>
<evidence type="ECO:0000313" key="10">
    <source>
        <dbReference type="EMBL" id="CAB4199641.1"/>
    </source>
</evidence>
<gene>
    <name evidence="10" type="ORF">UFOVP1345_2</name>
    <name evidence="11" type="ORF">UFOVP1542_2</name>
    <name evidence="9" type="ORF">UFOVP920_2</name>
</gene>
<dbReference type="InterPro" id="IPR046938">
    <property type="entry name" value="DNA_clamp_sf"/>
</dbReference>
<evidence type="ECO:0000256" key="4">
    <source>
        <dbReference type="ARBA" id="ARBA00022679"/>
    </source>
</evidence>
<evidence type="ECO:0000256" key="5">
    <source>
        <dbReference type="ARBA" id="ARBA00022695"/>
    </source>
</evidence>
<evidence type="ECO:0000256" key="1">
    <source>
        <dbReference type="ARBA" id="ARBA00004496"/>
    </source>
</evidence>
<accession>A0A6J5PNH4</accession>
<evidence type="ECO:0000313" key="11">
    <source>
        <dbReference type="EMBL" id="CAB5228569.1"/>
    </source>
</evidence>
<dbReference type="EMBL" id="LR798390">
    <property type="protein sequence ID" value="CAB5228569.1"/>
    <property type="molecule type" value="Genomic_DNA"/>
</dbReference>
<evidence type="ECO:0000256" key="6">
    <source>
        <dbReference type="ARBA" id="ARBA00022705"/>
    </source>
</evidence>
<keyword evidence="5" id="KW-0548">Nucleotidyltransferase</keyword>
<dbReference type="GO" id="GO:0003887">
    <property type="term" value="F:DNA-directed DNA polymerase activity"/>
    <property type="evidence" value="ECO:0007669"/>
    <property type="project" value="UniProtKB-KW"/>
</dbReference>
<dbReference type="InterPro" id="IPR001001">
    <property type="entry name" value="DNA_polIII_beta"/>
</dbReference>
<proteinExistence type="inferred from homology"/>
<dbReference type="GO" id="GO:0003677">
    <property type="term" value="F:DNA binding"/>
    <property type="evidence" value="ECO:0007669"/>
    <property type="project" value="UniProtKB-KW"/>
</dbReference>
<sequence>MNYSFTLSLSTLRAALTHTADQDVRYYLNGVYLDLPRGKIVATDGHRMLVSDGPCVHGAPSVIIGSDSIKAVIKAYESAGSHFKQGASLGACDIECTLDQTDARPDPTRPGVTIAASVVGVTFKVPNGNISAQPIDGKFPDYLRVIPVIITGLAGHYQPDYVQDAAAAFRMHRNKKKSDDKYCPALMQNGTSAAVMVDGDNDLLIIIMPRRTDVLPAVAEEACAWARSDAPAQAAAKAAEAAAVKAAEAA</sequence>
<evidence type="ECO:0000256" key="2">
    <source>
        <dbReference type="ARBA" id="ARBA00010752"/>
    </source>
</evidence>
<evidence type="ECO:0000256" key="8">
    <source>
        <dbReference type="ARBA" id="ARBA00023125"/>
    </source>
</evidence>
<keyword evidence="8" id="KW-0238">DNA-binding</keyword>
<keyword evidence="4" id="KW-0808">Transferase</keyword>
<dbReference type="GO" id="GO:0006271">
    <property type="term" value="P:DNA strand elongation involved in DNA replication"/>
    <property type="evidence" value="ECO:0007669"/>
    <property type="project" value="TreeGrafter"/>
</dbReference>
<name>A0A6J5PNH4_9CAUD</name>
<dbReference type="EMBL" id="LR797298">
    <property type="protein sequence ID" value="CAB4199641.1"/>
    <property type="molecule type" value="Genomic_DNA"/>
</dbReference>
<keyword evidence="6" id="KW-0235">DNA replication</keyword>
<dbReference type="PANTHER" id="PTHR30478:SF0">
    <property type="entry name" value="BETA SLIDING CLAMP"/>
    <property type="match status" value="1"/>
</dbReference>
<protein>
    <submittedName>
        <fullName evidence="9">DNA polymerase III, beta chain, central</fullName>
    </submittedName>
</protein>
<reference evidence="9" key="1">
    <citation type="submission" date="2020-05" db="EMBL/GenBank/DDBJ databases">
        <authorList>
            <person name="Chiriac C."/>
            <person name="Salcher M."/>
            <person name="Ghai R."/>
            <person name="Kavagutti S V."/>
        </authorList>
    </citation>
    <scope>NUCLEOTIDE SEQUENCE</scope>
</reference>